<reference evidence="15 16" key="1">
    <citation type="journal article" date="2010" name="Nature">
        <title>Genome sequencing and analysis of the model grass Brachypodium distachyon.</title>
        <authorList>
            <consortium name="International Brachypodium Initiative"/>
        </authorList>
    </citation>
    <scope>NUCLEOTIDE SEQUENCE [LARGE SCALE GENOMIC DNA]</scope>
    <source>
        <strain evidence="15 16">Bd21</strain>
    </source>
</reference>
<comment type="subunit">
    <text evidence="3">Homodimer.</text>
</comment>
<dbReference type="EMBL" id="CM000880">
    <property type="protein sequence ID" value="KQK17305.1"/>
    <property type="molecule type" value="Genomic_DNA"/>
</dbReference>
<dbReference type="PANTHER" id="PTHR11863">
    <property type="entry name" value="STEROL DESATURASE"/>
    <property type="match status" value="1"/>
</dbReference>
<dbReference type="GeneID" id="100832018"/>
<evidence type="ECO:0000256" key="8">
    <source>
        <dbReference type="ARBA" id="ARBA00022989"/>
    </source>
</evidence>
<evidence type="ECO:0000256" key="1">
    <source>
        <dbReference type="ARBA" id="ARBA00004477"/>
    </source>
</evidence>
<dbReference type="AlphaFoldDB" id="I1GWH1"/>
<comment type="subcellular location">
    <subcellularLocation>
        <location evidence="1">Endoplasmic reticulum membrane</location>
        <topology evidence="1">Multi-pass membrane protein</topology>
    </subcellularLocation>
</comment>
<dbReference type="GO" id="GO:0016126">
    <property type="term" value="P:sterol biosynthetic process"/>
    <property type="evidence" value="ECO:0000318"/>
    <property type="project" value="GO_Central"/>
</dbReference>
<dbReference type="HOGENOM" id="CLU_047036_5_3_1"/>
<evidence type="ECO:0000313" key="15">
    <source>
        <dbReference type="EMBL" id="KQK17305.1"/>
    </source>
</evidence>
<evidence type="ECO:0000256" key="3">
    <source>
        <dbReference type="ARBA" id="ARBA00011738"/>
    </source>
</evidence>
<dbReference type="Pfam" id="PF04116">
    <property type="entry name" value="FA_hydroxylase"/>
    <property type="match status" value="1"/>
</dbReference>
<comment type="similarity">
    <text evidence="2">Belongs to the sterol desaturase family.</text>
</comment>
<dbReference type="Gramene" id="KQK17305">
    <property type="protein sequence ID" value="KQK17305"/>
    <property type="gene ID" value="BRADI_1g33590v3"/>
</dbReference>
<dbReference type="GO" id="GO:0000254">
    <property type="term" value="F:C-4 methylsterol oxidase activity"/>
    <property type="evidence" value="ECO:0000318"/>
    <property type="project" value="GO_Central"/>
</dbReference>
<keyword evidence="8 13" id="KW-1133">Transmembrane helix</keyword>
<dbReference type="InterPro" id="IPR006694">
    <property type="entry name" value="Fatty_acid_hydroxylase"/>
</dbReference>
<feature type="domain" description="Fatty acid hydroxylase" evidence="14">
    <location>
        <begin position="129"/>
        <end position="263"/>
    </location>
</feature>
<evidence type="ECO:0000256" key="7">
    <source>
        <dbReference type="ARBA" id="ARBA00022857"/>
    </source>
</evidence>
<dbReference type="STRING" id="15368.I1GWH1"/>
<keyword evidence="17" id="KW-1185">Reference proteome</keyword>
<keyword evidence="7" id="KW-0521">NADP</keyword>
<protein>
    <recommendedName>
        <fullName evidence="4">aldehyde oxygenase (deformylating)</fullName>
        <ecNumber evidence="4">4.1.99.5</ecNumber>
    </recommendedName>
</protein>
<evidence type="ECO:0000313" key="16">
    <source>
        <dbReference type="EnsemblPlants" id="KQK17305"/>
    </source>
</evidence>
<dbReference type="EnsemblPlants" id="KQK17305">
    <property type="protein sequence ID" value="KQK17305"/>
    <property type="gene ID" value="BRADI_1g33590v3"/>
</dbReference>
<dbReference type="KEGG" id="bdi:100832018"/>
<dbReference type="GO" id="GO:0071771">
    <property type="term" value="F:aldehyde oxygenase (deformylating) activity"/>
    <property type="evidence" value="ECO:0007669"/>
    <property type="project" value="UniProtKB-EC"/>
</dbReference>
<dbReference type="GO" id="GO:0005506">
    <property type="term" value="F:iron ion binding"/>
    <property type="evidence" value="ECO:0007669"/>
    <property type="project" value="InterPro"/>
</dbReference>
<dbReference type="EC" id="4.1.99.5" evidence="4"/>
<dbReference type="InterPro" id="IPR050307">
    <property type="entry name" value="Sterol_Desaturase_Related"/>
</dbReference>
<feature type="compositionally biased region" description="Polar residues" evidence="12">
    <location>
        <begin position="292"/>
        <end position="301"/>
    </location>
</feature>
<dbReference type="GO" id="GO:0005789">
    <property type="term" value="C:endoplasmic reticulum membrane"/>
    <property type="evidence" value="ECO:0000318"/>
    <property type="project" value="GO_Central"/>
</dbReference>
<keyword evidence="6" id="KW-0256">Endoplasmic reticulum</keyword>
<feature type="transmembrane region" description="Helical" evidence="13">
    <location>
        <begin position="35"/>
        <end position="59"/>
    </location>
</feature>
<dbReference type="eggNOG" id="KOG0873">
    <property type="taxonomic scope" value="Eukaryota"/>
</dbReference>
<evidence type="ECO:0000256" key="4">
    <source>
        <dbReference type="ARBA" id="ARBA00013146"/>
    </source>
</evidence>
<evidence type="ECO:0000256" key="12">
    <source>
        <dbReference type="SAM" id="MobiDB-lite"/>
    </source>
</evidence>
<dbReference type="OrthoDB" id="1658724at2759"/>
<dbReference type="RefSeq" id="XP_003563467.1">
    <property type="nucleotide sequence ID" value="XM_003563419.4"/>
</dbReference>
<evidence type="ECO:0000256" key="13">
    <source>
        <dbReference type="SAM" id="Phobius"/>
    </source>
</evidence>
<evidence type="ECO:0000256" key="2">
    <source>
        <dbReference type="ARBA" id="ARBA00009324"/>
    </source>
</evidence>
<feature type="region of interest" description="Disordered" evidence="12">
    <location>
        <begin position="279"/>
        <end position="301"/>
    </location>
</feature>
<reference evidence="16" key="3">
    <citation type="submission" date="2018-08" db="UniProtKB">
        <authorList>
            <consortium name="EnsemblPlants"/>
        </authorList>
    </citation>
    <scope>IDENTIFICATION</scope>
    <source>
        <strain evidence="16">cv. Bd21</strain>
    </source>
</reference>
<reference evidence="15" key="2">
    <citation type="submission" date="2017-06" db="EMBL/GenBank/DDBJ databases">
        <title>WGS assembly of Brachypodium distachyon.</title>
        <authorList>
            <consortium name="The International Brachypodium Initiative"/>
            <person name="Lucas S."/>
            <person name="Harmon-Smith M."/>
            <person name="Lail K."/>
            <person name="Tice H."/>
            <person name="Grimwood J."/>
            <person name="Bruce D."/>
            <person name="Barry K."/>
            <person name="Shu S."/>
            <person name="Lindquist E."/>
            <person name="Wang M."/>
            <person name="Pitluck S."/>
            <person name="Vogel J.P."/>
            <person name="Garvin D.F."/>
            <person name="Mockler T.C."/>
            <person name="Schmutz J."/>
            <person name="Rokhsar D."/>
            <person name="Bevan M.W."/>
        </authorList>
    </citation>
    <scope>NUCLEOTIDE SEQUENCE</scope>
    <source>
        <strain evidence="15">Bd21</strain>
    </source>
</reference>
<comment type="catalytic activity">
    <reaction evidence="11">
        <text>a long-chain fatty aldehyde + 2 NADPH + O2 + H(+) = a long-chain alkane + formate + 2 NADP(+) + H2O</text>
        <dbReference type="Rhea" id="RHEA:21440"/>
        <dbReference type="ChEBI" id="CHEBI:15377"/>
        <dbReference type="ChEBI" id="CHEBI:15378"/>
        <dbReference type="ChEBI" id="CHEBI:15379"/>
        <dbReference type="ChEBI" id="CHEBI:15740"/>
        <dbReference type="ChEBI" id="CHEBI:17176"/>
        <dbReference type="ChEBI" id="CHEBI:57783"/>
        <dbReference type="ChEBI" id="CHEBI:58349"/>
        <dbReference type="ChEBI" id="CHEBI:83563"/>
        <dbReference type="EC" id="4.1.99.5"/>
    </reaction>
</comment>
<evidence type="ECO:0000256" key="9">
    <source>
        <dbReference type="ARBA" id="ARBA00023136"/>
    </source>
</evidence>
<keyword evidence="9 13" id="KW-0472">Membrane</keyword>
<organism evidence="15">
    <name type="scientific">Brachypodium distachyon</name>
    <name type="common">Purple false brome</name>
    <name type="synonym">Trachynia distachya</name>
    <dbReference type="NCBI Taxonomy" id="15368"/>
    <lineage>
        <taxon>Eukaryota</taxon>
        <taxon>Viridiplantae</taxon>
        <taxon>Streptophyta</taxon>
        <taxon>Embryophyta</taxon>
        <taxon>Tracheophyta</taxon>
        <taxon>Spermatophyta</taxon>
        <taxon>Magnoliopsida</taxon>
        <taxon>Liliopsida</taxon>
        <taxon>Poales</taxon>
        <taxon>Poaceae</taxon>
        <taxon>BOP clade</taxon>
        <taxon>Pooideae</taxon>
        <taxon>Stipodae</taxon>
        <taxon>Brachypodieae</taxon>
        <taxon>Brachypodium</taxon>
    </lineage>
</organism>
<proteinExistence type="inferred from homology"/>
<keyword evidence="10" id="KW-0456">Lyase</keyword>
<keyword evidence="5 13" id="KW-0812">Transmembrane</keyword>
<gene>
    <name evidence="16" type="primary">LOC100832018</name>
    <name evidence="15" type="ORF">BRADI_1g33590v3</name>
</gene>
<sequence>MLPYATAAEAEAALGRVMTRAESAWFRYSAAVPDHLLFCHTVAILLLVYTLAALPLSLLELTTSTPTYKLQPRTRPTPSILIRSYLHSARALLLSGGVLSLFSYPTVKLLRIRAGLPLPSAGELAAQLAVYQLVNDYAGYWFHRLLHTPWAYQHVHRVHHRFNAPFALAAPYAHWTDVLFLGVAAMAGPALVPCHMITLWLWFLVFQLVLVETHCGFDFPFNPTKLIPFYGGAEHHDYHHLVGEKSRSNFAPVFTYCDYLYGTDKGYKYHKASQAKLTKEKSENNVEKGRSSSKINSGKQK</sequence>
<dbReference type="Proteomes" id="UP000008810">
    <property type="component" value="Chromosome 1"/>
</dbReference>
<accession>I1GWH1</accession>
<evidence type="ECO:0000256" key="10">
    <source>
        <dbReference type="ARBA" id="ARBA00023239"/>
    </source>
</evidence>
<name>I1GWH1_BRADI</name>
<evidence type="ECO:0000256" key="5">
    <source>
        <dbReference type="ARBA" id="ARBA00022692"/>
    </source>
</evidence>
<feature type="compositionally biased region" description="Basic and acidic residues" evidence="12">
    <location>
        <begin position="279"/>
        <end position="290"/>
    </location>
</feature>
<evidence type="ECO:0000256" key="6">
    <source>
        <dbReference type="ARBA" id="ARBA00022824"/>
    </source>
</evidence>
<evidence type="ECO:0000313" key="17">
    <source>
        <dbReference type="Proteomes" id="UP000008810"/>
    </source>
</evidence>
<evidence type="ECO:0000259" key="14">
    <source>
        <dbReference type="Pfam" id="PF04116"/>
    </source>
</evidence>
<feature type="transmembrane region" description="Helical" evidence="13">
    <location>
        <begin position="178"/>
        <end position="203"/>
    </location>
</feature>
<evidence type="ECO:0000256" key="11">
    <source>
        <dbReference type="ARBA" id="ARBA00047909"/>
    </source>
</evidence>